<dbReference type="PANTHER" id="PTHR14202">
    <property type="entry name" value="60 KDA RIBONUCLEOPROTEIN SSA/RO"/>
    <property type="match status" value="1"/>
</dbReference>
<dbReference type="PROSITE" id="PS50988">
    <property type="entry name" value="TROVE"/>
    <property type="match status" value="1"/>
</dbReference>
<comment type="caution">
    <text evidence="8">The sequence shown here is derived from an EMBL/GenBank/DDBJ whole genome shotgun (WGS) entry which is preliminary data.</text>
</comment>
<dbReference type="PANTHER" id="PTHR14202:SF0">
    <property type="entry name" value="RNA-BINDING PROTEIN RO60"/>
    <property type="match status" value="1"/>
</dbReference>
<keyword evidence="4" id="KW-0479">Metal-binding</keyword>
<evidence type="ECO:0000256" key="6">
    <source>
        <dbReference type="ARBA" id="ARBA00023274"/>
    </source>
</evidence>
<organism evidence="8 9">
    <name type="scientific">Vespula maculifrons</name>
    <name type="common">Eastern yellow jacket</name>
    <name type="synonym">Wasp</name>
    <dbReference type="NCBI Taxonomy" id="7453"/>
    <lineage>
        <taxon>Eukaryota</taxon>
        <taxon>Metazoa</taxon>
        <taxon>Ecdysozoa</taxon>
        <taxon>Arthropoda</taxon>
        <taxon>Hexapoda</taxon>
        <taxon>Insecta</taxon>
        <taxon>Pterygota</taxon>
        <taxon>Neoptera</taxon>
        <taxon>Endopterygota</taxon>
        <taxon>Hymenoptera</taxon>
        <taxon>Apocrita</taxon>
        <taxon>Aculeata</taxon>
        <taxon>Vespoidea</taxon>
        <taxon>Vespidae</taxon>
        <taxon>Vespinae</taxon>
        <taxon>Vespula</taxon>
    </lineage>
</organism>
<dbReference type="InterPro" id="IPR008858">
    <property type="entry name" value="TROVE_dom"/>
</dbReference>
<dbReference type="InterPro" id="IPR036465">
    <property type="entry name" value="vWFA_dom_sf"/>
</dbReference>
<sequence>MDATKPSKPNKGFKEMEFGFHSFEEQMSAFLYVGKEFALYHPGNLFAHNYFLAVNVGCIEKLAADENKQLLPIEIILKAFESDLVPHFETLIFALAVCSKQVYSESLRHAAYAIVGKICSLPEHFILFIKFASELSKRKVTMSHPYKPSHGWGHGLRKAVNNWYLSKEPLELAKCVTRCKGRYGWKHKDIVKLSHPHPDTPEKEVILKYIMHGLEKTKKSFGDNLNVQELIEYIQKVEDFKHCNDKVQAAGLLEKYELTLDHVPGHMLKSAEIWNSLIPSMDLHTLLSNLQRIHNLGLLKADAPAVEKIIDEITNKERLARSNIHPIFVYIILKNYENSGKVDSDGSSHHFDQHIKPLSYEKRKMKEQAKKPFPPPPKPNSKIISALNEAFELSVLNLKSTGLRYMITINANKIMWKCPTWRSGNVNAAEAGFLIAYALSRCEKDVTAAAFDVIDVHIINLNQSLYFSSLMNVYQPMPNNIIRLSSPIIWASQKGYQYDVFINVMDDIVNYNECEEVFEDYREQMNLPHTKLINCVVCSSKAYKEDIYNRNILTIYGFDATVPMVIQAFAKSLF</sequence>
<evidence type="ECO:0000259" key="7">
    <source>
        <dbReference type="PROSITE" id="PS50988"/>
    </source>
</evidence>
<comment type="similarity">
    <text evidence="2">Belongs to the Ro 60 kDa family.</text>
</comment>
<protein>
    <submittedName>
        <fullName evidence="8">60 kDa SS-A/Ro ribonucleoprotein-like</fullName>
    </submittedName>
</protein>
<dbReference type="GO" id="GO:0003723">
    <property type="term" value="F:RNA binding"/>
    <property type="evidence" value="ECO:0007669"/>
    <property type="project" value="UniProtKB-KW"/>
</dbReference>
<dbReference type="GO" id="GO:0005737">
    <property type="term" value="C:cytoplasm"/>
    <property type="evidence" value="ECO:0007669"/>
    <property type="project" value="UniProtKB-SubCell"/>
</dbReference>
<dbReference type="InterPro" id="IPR037214">
    <property type="entry name" value="TROVE_dom_sf"/>
</dbReference>
<dbReference type="SUPFAM" id="SSF53300">
    <property type="entry name" value="vWA-like"/>
    <property type="match status" value="1"/>
</dbReference>
<dbReference type="Pfam" id="PF25045">
    <property type="entry name" value="vWA_Ro60"/>
    <property type="match status" value="1"/>
</dbReference>
<evidence type="ECO:0000256" key="3">
    <source>
        <dbReference type="ARBA" id="ARBA00022490"/>
    </source>
</evidence>
<dbReference type="GO" id="GO:1990904">
    <property type="term" value="C:ribonucleoprotein complex"/>
    <property type="evidence" value="ECO:0007669"/>
    <property type="project" value="UniProtKB-KW"/>
</dbReference>
<dbReference type="InterPro" id="IPR040322">
    <property type="entry name" value="TROVE2"/>
</dbReference>
<gene>
    <name evidence="8" type="ORF">V1477_019053</name>
</gene>
<evidence type="ECO:0000313" key="9">
    <source>
        <dbReference type="Proteomes" id="UP001607303"/>
    </source>
</evidence>
<dbReference type="SUPFAM" id="SSF140864">
    <property type="entry name" value="TROVE domain-like"/>
    <property type="match status" value="1"/>
</dbReference>
<keyword evidence="9" id="KW-1185">Reference proteome</keyword>
<evidence type="ECO:0000256" key="5">
    <source>
        <dbReference type="ARBA" id="ARBA00022884"/>
    </source>
</evidence>
<reference evidence="8 9" key="1">
    <citation type="journal article" date="2024" name="Ann. Entomol. Soc. Am.">
        <title>Genomic analyses of the southern and eastern yellowjacket wasps (Hymenoptera: Vespidae) reveal evolutionary signatures of social life.</title>
        <authorList>
            <person name="Catto M.A."/>
            <person name="Caine P.B."/>
            <person name="Orr S.E."/>
            <person name="Hunt B.G."/>
            <person name="Goodisman M.A.D."/>
        </authorList>
    </citation>
    <scope>NUCLEOTIDE SEQUENCE [LARGE SCALE GENOMIC DNA]</scope>
    <source>
        <strain evidence="8">232</strain>
        <tissue evidence="8">Head and thorax</tissue>
    </source>
</reference>
<dbReference type="Gene3D" id="3.40.50.410">
    <property type="entry name" value="von Willebrand factor, type A domain"/>
    <property type="match status" value="1"/>
</dbReference>
<evidence type="ECO:0000313" key="8">
    <source>
        <dbReference type="EMBL" id="KAL2723821.1"/>
    </source>
</evidence>
<dbReference type="Pfam" id="PF05731">
    <property type="entry name" value="TROVE"/>
    <property type="match status" value="1"/>
</dbReference>
<feature type="domain" description="TROVE" evidence="7">
    <location>
        <begin position="7"/>
        <end position="403"/>
    </location>
</feature>
<name>A0ABD2ATA0_VESMC</name>
<dbReference type="EMBL" id="JAYRBN010000113">
    <property type="protein sequence ID" value="KAL2723821.1"/>
    <property type="molecule type" value="Genomic_DNA"/>
</dbReference>
<evidence type="ECO:0000256" key="1">
    <source>
        <dbReference type="ARBA" id="ARBA00004496"/>
    </source>
</evidence>
<evidence type="ECO:0000256" key="2">
    <source>
        <dbReference type="ARBA" id="ARBA00007814"/>
    </source>
</evidence>
<dbReference type="GO" id="GO:0046872">
    <property type="term" value="F:metal ion binding"/>
    <property type="evidence" value="ECO:0007669"/>
    <property type="project" value="UniProtKB-KW"/>
</dbReference>
<keyword evidence="3" id="KW-0963">Cytoplasm</keyword>
<dbReference type="Proteomes" id="UP001607303">
    <property type="component" value="Unassembled WGS sequence"/>
</dbReference>
<dbReference type="AlphaFoldDB" id="A0ABD2ATA0"/>
<comment type="subcellular location">
    <subcellularLocation>
        <location evidence="1">Cytoplasm</location>
    </subcellularLocation>
</comment>
<evidence type="ECO:0000256" key="4">
    <source>
        <dbReference type="ARBA" id="ARBA00022723"/>
    </source>
</evidence>
<dbReference type="InterPro" id="IPR056800">
    <property type="entry name" value="vWA_Ro60"/>
</dbReference>
<proteinExistence type="inferred from homology"/>
<keyword evidence="5" id="KW-0694">RNA-binding</keyword>
<keyword evidence="6" id="KW-0687">Ribonucleoprotein</keyword>
<accession>A0ABD2ATA0</accession>